<organism evidence="1 2">
    <name type="scientific">Babesia caballi</name>
    <dbReference type="NCBI Taxonomy" id="5871"/>
    <lineage>
        <taxon>Eukaryota</taxon>
        <taxon>Sar</taxon>
        <taxon>Alveolata</taxon>
        <taxon>Apicomplexa</taxon>
        <taxon>Aconoidasida</taxon>
        <taxon>Piroplasmida</taxon>
        <taxon>Babesiidae</taxon>
        <taxon>Babesia</taxon>
    </lineage>
</organism>
<keyword evidence="2" id="KW-1185">Reference proteome</keyword>
<dbReference type="RefSeq" id="XP_067714322.1">
    <property type="nucleotide sequence ID" value="XM_067858221.1"/>
</dbReference>
<name>A0AAV4LR85_BABCB</name>
<proteinExistence type="predicted"/>
<accession>A0AAV4LR85</accession>
<dbReference type="Proteomes" id="UP001497744">
    <property type="component" value="Unassembled WGS sequence"/>
</dbReference>
<sequence>MGFKSDQLRTENKLGAHILYALKPFCGSSTTPLRQLCGTLTCLSKRAPKSLGDLFGFYWQVTGQLFNDVKTKDSDPSSHLLRAIATLLSKLTTVESNLLYATLTANVKAIGSHFFGLSWHCHRKNSWRTDQRKNASQYCNDHNSSTVCDLMSLYDSECSGTTCGKYLEPLGISSGATFANKDAYTYLSWAAYLTDDLYESFQDFLDTFNGQTCKGCNNGCSHSSASSSTCQCPSVVDCANVLPHLYSSGFSFHNAFWLRGMTWEGNTWKKNQPNKRTCANFHSQLQSVLAENAPLAKLLESIDDFLFLFRYYFLGNLSGFWAIYMSHPLHILFPTRHTTPTLTPETHFFTRCTTPGPTQFGQASTHHETHVHREVRWNRRQCSPLTSHDHNSPPR</sequence>
<evidence type="ECO:0000313" key="1">
    <source>
        <dbReference type="EMBL" id="GIX62253.1"/>
    </source>
</evidence>
<evidence type="ECO:0000313" key="2">
    <source>
        <dbReference type="Proteomes" id="UP001497744"/>
    </source>
</evidence>
<dbReference type="GeneID" id="94193734"/>
<dbReference type="EMBL" id="BPLF01000001">
    <property type="protein sequence ID" value="GIX62253.1"/>
    <property type="molecule type" value="Genomic_DNA"/>
</dbReference>
<gene>
    <name evidence="1" type="ORF">BcabD6B2_16880</name>
</gene>
<protein>
    <submittedName>
        <fullName evidence="1">Extracellular matrix-binding ebh, putative</fullName>
    </submittedName>
</protein>
<dbReference type="AlphaFoldDB" id="A0AAV4LR85"/>
<comment type="caution">
    <text evidence="1">The sequence shown here is derived from an EMBL/GenBank/DDBJ whole genome shotgun (WGS) entry which is preliminary data.</text>
</comment>
<reference evidence="1 2" key="1">
    <citation type="submission" date="2021-06" db="EMBL/GenBank/DDBJ databases">
        <title>Genome sequence of Babesia caballi.</title>
        <authorList>
            <person name="Yamagishi J."/>
            <person name="Kidaka T."/>
            <person name="Ochi A."/>
        </authorList>
    </citation>
    <scope>NUCLEOTIDE SEQUENCE [LARGE SCALE GENOMIC DNA]</scope>
    <source>
        <strain evidence="1">USDA-D6B2</strain>
    </source>
</reference>